<comment type="caution">
    <text evidence="3">The sequence shown here is derived from an EMBL/GenBank/DDBJ whole genome shotgun (WGS) entry which is preliminary data.</text>
</comment>
<dbReference type="SMART" id="SM00471">
    <property type="entry name" value="HDc"/>
    <property type="match status" value="1"/>
</dbReference>
<dbReference type="AlphaFoldDB" id="A0A917H9L6"/>
<dbReference type="PROSITE" id="PS51832">
    <property type="entry name" value="HD_GYP"/>
    <property type="match status" value="1"/>
</dbReference>
<feature type="domain" description="HD-GYP" evidence="2">
    <location>
        <begin position="118"/>
        <end position="314"/>
    </location>
</feature>
<dbReference type="InterPro" id="IPR037522">
    <property type="entry name" value="HD_GYP_dom"/>
</dbReference>
<dbReference type="Gene3D" id="1.10.3210.10">
    <property type="entry name" value="Hypothetical protein af1432"/>
    <property type="match status" value="1"/>
</dbReference>
<proteinExistence type="predicted"/>
<dbReference type="Proteomes" id="UP000600247">
    <property type="component" value="Unassembled WGS sequence"/>
</dbReference>
<dbReference type="PANTHER" id="PTHR43155">
    <property type="entry name" value="CYCLIC DI-GMP PHOSPHODIESTERASE PA4108-RELATED"/>
    <property type="match status" value="1"/>
</dbReference>
<gene>
    <name evidence="3" type="ORF">GCM10010918_28400</name>
</gene>
<reference evidence="3 4" key="1">
    <citation type="journal article" date="2014" name="Int. J. Syst. Evol. Microbiol.">
        <title>Complete genome sequence of Corynebacterium casei LMG S-19264T (=DSM 44701T), isolated from a smear-ripened cheese.</title>
        <authorList>
            <consortium name="US DOE Joint Genome Institute (JGI-PGF)"/>
            <person name="Walter F."/>
            <person name="Albersmeier A."/>
            <person name="Kalinowski J."/>
            <person name="Ruckert C."/>
        </authorList>
    </citation>
    <scope>NUCLEOTIDE SEQUENCE [LARGE SCALE GENOMIC DNA]</scope>
    <source>
        <strain evidence="3 4">CGMCC 1.15286</strain>
    </source>
</reference>
<dbReference type="EMBL" id="BMHY01000005">
    <property type="protein sequence ID" value="GGG71236.1"/>
    <property type="molecule type" value="Genomic_DNA"/>
</dbReference>
<evidence type="ECO:0000256" key="1">
    <source>
        <dbReference type="SAM" id="MobiDB-lite"/>
    </source>
</evidence>
<protein>
    <submittedName>
        <fullName evidence="3">HD family phosphohydrolase</fullName>
    </submittedName>
</protein>
<sequence length="356" mass="39980">MMNVPLSQVKLGDKLGEDVLTPHGGVLFHKGKIVTSRELDIMQAFLVSAVIVDSPIAAAVKPKGESQPESNQSKQAVSSPLQDEYEKTFVLLKRAFSQFNPGFPFPILDIRTQLEKLLQQLPSYNVLTFAPRSFNEEDYWLHNSVACAMTSYLIAQWVKLPQKDWMQVALAGLLHDIGNIRIDRSILMKPTKLTAEEQEEIQRHPLLGNQLLKNIAALNDGVKLSALQHHERVDGSGYPLGLDSSLIHPYAKVVAIADIFHAMTLNKSYRKGASPYVVLEQIQSDSFGKLEPSYVRIFIEKVTQFHNGTLVRLSDDRVGEIVFSDAMHPTRPWVNINGEIINLSIERQLHITEVVR</sequence>
<dbReference type="InterPro" id="IPR003607">
    <property type="entry name" value="HD/PDEase_dom"/>
</dbReference>
<keyword evidence="4" id="KW-1185">Reference proteome</keyword>
<name>A0A917H9L6_9BACL</name>
<feature type="region of interest" description="Disordered" evidence="1">
    <location>
        <begin position="61"/>
        <end position="80"/>
    </location>
</feature>
<dbReference type="RefSeq" id="WP_188889869.1">
    <property type="nucleotide sequence ID" value="NZ_BMHY01000005.1"/>
</dbReference>
<dbReference type="Pfam" id="PF13487">
    <property type="entry name" value="HD_5"/>
    <property type="match status" value="1"/>
</dbReference>
<organism evidence="3 4">
    <name type="scientific">Paenibacillus radicis</name>
    <name type="common">ex Gao et al. 2016</name>
    <dbReference type="NCBI Taxonomy" id="1737354"/>
    <lineage>
        <taxon>Bacteria</taxon>
        <taxon>Bacillati</taxon>
        <taxon>Bacillota</taxon>
        <taxon>Bacilli</taxon>
        <taxon>Bacillales</taxon>
        <taxon>Paenibacillaceae</taxon>
        <taxon>Paenibacillus</taxon>
    </lineage>
</organism>
<dbReference type="SUPFAM" id="SSF109604">
    <property type="entry name" value="HD-domain/PDEase-like"/>
    <property type="match status" value="1"/>
</dbReference>
<dbReference type="CDD" id="cd00077">
    <property type="entry name" value="HDc"/>
    <property type="match status" value="1"/>
</dbReference>
<feature type="compositionally biased region" description="Polar residues" evidence="1">
    <location>
        <begin position="67"/>
        <end position="80"/>
    </location>
</feature>
<dbReference type="PANTHER" id="PTHR43155:SF2">
    <property type="entry name" value="CYCLIC DI-GMP PHOSPHODIESTERASE PA4108"/>
    <property type="match status" value="1"/>
</dbReference>
<accession>A0A917H9L6</accession>
<evidence type="ECO:0000313" key="4">
    <source>
        <dbReference type="Proteomes" id="UP000600247"/>
    </source>
</evidence>
<evidence type="ECO:0000313" key="3">
    <source>
        <dbReference type="EMBL" id="GGG71236.1"/>
    </source>
</evidence>
<evidence type="ECO:0000259" key="2">
    <source>
        <dbReference type="PROSITE" id="PS51832"/>
    </source>
</evidence>